<keyword evidence="4" id="KW-1185">Reference proteome</keyword>
<evidence type="ECO:0000313" key="3">
    <source>
        <dbReference type="EMBL" id="WDA57867.1"/>
    </source>
</evidence>
<feature type="region of interest" description="Disordered" evidence="1">
    <location>
        <begin position="1"/>
        <end position="24"/>
    </location>
</feature>
<keyword evidence="2" id="KW-0812">Transmembrane</keyword>
<proteinExistence type="predicted"/>
<evidence type="ECO:0008006" key="5">
    <source>
        <dbReference type="Google" id="ProtNLM"/>
    </source>
</evidence>
<protein>
    <recommendedName>
        <fullName evidence="5">Sensor histidine kinase</fullName>
    </recommendedName>
</protein>
<keyword evidence="2" id="KW-0472">Membrane</keyword>
<reference evidence="3 4" key="1">
    <citation type="submission" date="2022-12" db="EMBL/GenBank/DDBJ databases">
        <title>Genome Sequence of Deinococcus aquaticus Type Strain PB314.</title>
        <authorList>
            <person name="Albert C."/>
            <person name="Hill J."/>
            <person name="Boren L."/>
            <person name="Scholz-Ng S."/>
            <person name="Fatema N."/>
            <person name="Grosso R."/>
            <person name="Soboslay E."/>
            <person name="Tuohy J."/>
        </authorList>
    </citation>
    <scope>NUCLEOTIDE SEQUENCE [LARGE SCALE GENOMIC DNA]</scope>
    <source>
        <strain evidence="3 4">PB-314</strain>
    </source>
</reference>
<gene>
    <name evidence="3" type="ORF">M8445_10950</name>
</gene>
<dbReference type="RefSeq" id="WP_273987792.1">
    <property type="nucleotide sequence ID" value="NZ_BAABQT010000023.1"/>
</dbReference>
<name>A0ABY7UY83_9DEIO</name>
<evidence type="ECO:0000313" key="4">
    <source>
        <dbReference type="Proteomes" id="UP001217044"/>
    </source>
</evidence>
<feature type="transmembrane region" description="Helical" evidence="2">
    <location>
        <begin position="29"/>
        <end position="47"/>
    </location>
</feature>
<evidence type="ECO:0000256" key="2">
    <source>
        <dbReference type="SAM" id="Phobius"/>
    </source>
</evidence>
<feature type="transmembrane region" description="Helical" evidence="2">
    <location>
        <begin position="53"/>
        <end position="71"/>
    </location>
</feature>
<dbReference type="Proteomes" id="UP001217044">
    <property type="component" value="Chromosome"/>
</dbReference>
<accession>A0ABY7UY83</accession>
<keyword evidence="2" id="KW-1133">Transmembrane helix</keyword>
<evidence type="ECO:0000256" key="1">
    <source>
        <dbReference type="SAM" id="MobiDB-lite"/>
    </source>
</evidence>
<sequence>MEDAPAPPARRAHPPRFEEPHAHTQGSDAVARIFAALYFACLILTAAPGPHAYRFAALAILSGFLALAFALRRLTKEDVTA</sequence>
<dbReference type="EMBL" id="CP115165">
    <property type="protein sequence ID" value="WDA57867.1"/>
    <property type="molecule type" value="Genomic_DNA"/>
</dbReference>
<organism evidence="3 4">
    <name type="scientific">Deinococcus aquaticus</name>
    <dbReference type="NCBI Taxonomy" id="328692"/>
    <lineage>
        <taxon>Bacteria</taxon>
        <taxon>Thermotogati</taxon>
        <taxon>Deinococcota</taxon>
        <taxon>Deinococci</taxon>
        <taxon>Deinococcales</taxon>
        <taxon>Deinococcaceae</taxon>
        <taxon>Deinococcus</taxon>
    </lineage>
</organism>